<evidence type="ECO:0000313" key="2">
    <source>
        <dbReference type="Proteomes" id="UP000550707"/>
    </source>
</evidence>
<gene>
    <name evidence="1" type="ORF">HJG59_009226</name>
</gene>
<keyword evidence="2" id="KW-1185">Reference proteome</keyword>
<organism evidence="1 2">
    <name type="scientific">Molossus molossus</name>
    <name type="common">Pallas' mastiff bat</name>
    <name type="synonym">Vespertilio molossus</name>
    <dbReference type="NCBI Taxonomy" id="27622"/>
    <lineage>
        <taxon>Eukaryota</taxon>
        <taxon>Metazoa</taxon>
        <taxon>Chordata</taxon>
        <taxon>Craniata</taxon>
        <taxon>Vertebrata</taxon>
        <taxon>Euteleostomi</taxon>
        <taxon>Mammalia</taxon>
        <taxon>Eutheria</taxon>
        <taxon>Laurasiatheria</taxon>
        <taxon>Chiroptera</taxon>
        <taxon>Yangochiroptera</taxon>
        <taxon>Molossidae</taxon>
        <taxon>Molossus</taxon>
    </lineage>
</organism>
<evidence type="ECO:0000313" key="1">
    <source>
        <dbReference type="EMBL" id="KAF6425158.1"/>
    </source>
</evidence>
<sequence>MSVFVPYSHPRNGDGDLQDSCTEGPWWPLGLRSLPAQPFQNQSRLVLPLPGSPAPATAGCGSTIPRHPRGPGPQLVTSVLGFSVYAEAPSEIPGPSVTYTRARIWEDHTLILISAAWLGYGSDGLWGVVGTGFHLGRMESSGDRGW</sequence>
<dbReference type="AlphaFoldDB" id="A0A7J8DPN2"/>
<dbReference type="InParanoid" id="A0A7J8DPN2"/>
<dbReference type="EMBL" id="JACASF010000017">
    <property type="protein sequence ID" value="KAF6425158.1"/>
    <property type="molecule type" value="Genomic_DNA"/>
</dbReference>
<reference evidence="1 2" key="1">
    <citation type="journal article" date="2020" name="Nature">
        <title>Six reference-quality genomes reveal evolution of bat adaptations.</title>
        <authorList>
            <person name="Jebb D."/>
            <person name="Huang Z."/>
            <person name="Pippel M."/>
            <person name="Hughes G.M."/>
            <person name="Lavrichenko K."/>
            <person name="Devanna P."/>
            <person name="Winkler S."/>
            <person name="Jermiin L.S."/>
            <person name="Skirmuntt E.C."/>
            <person name="Katzourakis A."/>
            <person name="Burkitt-Gray L."/>
            <person name="Ray D.A."/>
            <person name="Sullivan K.A.M."/>
            <person name="Roscito J.G."/>
            <person name="Kirilenko B.M."/>
            <person name="Davalos L.M."/>
            <person name="Corthals A.P."/>
            <person name="Power M.L."/>
            <person name="Jones G."/>
            <person name="Ransome R.D."/>
            <person name="Dechmann D.K.N."/>
            <person name="Locatelli A.G."/>
            <person name="Puechmaille S.J."/>
            <person name="Fedrigo O."/>
            <person name="Jarvis E.D."/>
            <person name="Hiller M."/>
            <person name="Vernes S.C."/>
            <person name="Myers E.W."/>
            <person name="Teeling E.C."/>
        </authorList>
    </citation>
    <scope>NUCLEOTIDE SEQUENCE [LARGE SCALE GENOMIC DNA]</scope>
    <source>
        <strain evidence="1">MMolMol1</strain>
        <tissue evidence="1">Muscle</tissue>
    </source>
</reference>
<proteinExistence type="predicted"/>
<name>A0A7J8DPN2_MOLMO</name>
<protein>
    <submittedName>
        <fullName evidence="1">Uncharacterized protein</fullName>
    </submittedName>
</protein>
<dbReference type="Proteomes" id="UP000550707">
    <property type="component" value="Unassembled WGS sequence"/>
</dbReference>
<comment type="caution">
    <text evidence="1">The sequence shown here is derived from an EMBL/GenBank/DDBJ whole genome shotgun (WGS) entry which is preliminary data.</text>
</comment>
<accession>A0A7J8DPN2</accession>